<feature type="transmembrane region" description="Helical" evidence="1">
    <location>
        <begin position="81"/>
        <end position="99"/>
    </location>
</feature>
<feature type="transmembrane region" description="Helical" evidence="1">
    <location>
        <begin position="134"/>
        <end position="152"/>
    </location>
</feature>
<keyword evidence="1" id="KW-1133">Transmembrane helix</keyword>
<keyword evidence="1" id="KW-0472">Membrane</keyword>
<dbReference type="EMBL" id="JBIGHV010000007">
    <property type="protein sequence ID" value="MFG6432166.1"/>
    <property type="molecule type" value="Genomic_DNA"/>
</dbReference>
<keyword evidence="3" id="KW-1185">Reference proteome</keyword>
<reference evidence="2 3" key="1">
    <citation type="submission" date="2024-08" db="EMBL/GenBank/DDBJ databases">
        <authorList>
            <person name="Lu H."/>
        </authorList>
    </citation>
    <scope>NUCLEOTIDE SEQUENCE [LARGE SCALE GENOMIC DNA]</scope>
    <source>
        <strain evidence="2 3">LYH14W</strain>
    </source>
</reference>
<proteinExistence type="predicted"/>
<comment type="caution">
    <text evidence="2">The sequence shown here is derived from an EMBL/GenBank/DDBJ whole genome shotgun (WGS) entry which is preliminary data.</text>
</comment>
<evidence type="ECO:0000256" key="1">
    <source>
        <dbReference type="SAM" id="Phobius"/>
    </source>
</evidence>
<gene>
    <name evidence="2" type="ORF">ACG00Y_19750</name>
</gene>
<evidence type="ECO:0000313" key="2">
    <source>
        <dbReference type="EMBL" id="MFG6432166.1"/>
    </source>
</evidence>
<dbReference type="RefSeq" id="WP_394481806.1">
    <property type="nucleotide sequence ID" value="NZ_JBIGHV010000007.1"/>
</dbReference>
<feature type="transmembrane region" description="Helical" evidence="1">
    <location>
        <begin position="43"/>
        <end position="61"/>
    </location>
</feature>
<accession>A0ABW7F8F9</accession>
<protein>
    <submittedName>
        <fullName evidence="2">Uncharacterized protein</fullName>
    </submittedName>
</protein>
<sequence length="229" mass="24394">MSLRPPLRHGLPVEPVARWGRAGLWALALALGAWTLADPDRDAAQIVTALGFMLLLAALAARHPDRFRLQSRLRQPDPNRIQLLGPVAVVALGLALRALGSYDVIAGPELLTASLLAMLALGLTLWACIRRASLWMCLALGLVMGAALAVQANGLQLSAARLADQGPIAQKYLAGRRQSPTLLIAGAERTVAVRVDAASYERVPLGSPWCVWVRTGLLGIEVRRIAACA</sequence>
<name>A0ABW7F8F9_9BURK</name>
<keyword evidence="1" id="KW-0812">Transmembrane</keyword>
<organism evidence="2 3">
    <name type="scientific">Pelomonas parva</name>
    <dbReference type="NCBI Taxonomy" id="3299032"/>
    <lineage>
        <taxon>Bacteria</taxon>
        <taxon>Pseudomonadati</taxon>
        <taxon>Pseudomonadota</taxon>
        <taxon>Betaproteobacteria</taxon>
        <taxon>Burkholderiales</taxon>
        <taxon>Sphaerotilaceae</taxon>
        <taxon>Roseateles</taxon>
    </lineage>
</organism>
<dbReference type="Proteomes" id="UP001606210">
    <property type="component" value="Unassembled WGS sequence"/>
</dbReference>
<evidence type="ECO:0000313" key="3">
    <source>
        <dbReference type="Proteomes" id="UP001606210"/>
    </source>
</evidence>
<feature type="transmembrane region" description="Helical" evidence="1">
    <location>
        <begin position="105"/>
        <end position="127"/>
    </location>
</feature>